<evidence type="ECO:0000256" key="2">
    <source>
        <dbReference type="ARBA" id="ARBA00004193"/>
    </source>
</evidence>
<dbReference type="Gene3D" id="3.40.190.10">
    <property type="entry name" value="Periplasmic binding protein-like II"/>
    <property type="match status" value="3"/>
</dbReference>
<feature type="chain" id="PRO_5038212918" evidence="9">
    <location>
        <begin position="22"/>
        <end position="293"/>
    </location>
</feature>
<evidence type="ECO:0000256" key="3">
    <source>
        <dbReference type="ARBA" id="ARBA00008725"/>
    </source>
</evidence>
<feature type="signal peptide" evidence="9">
    <location>
        <begin position="1"/>
        <end position="21"/>
    </location>
</feature>
<feature type="domain" description="PBP" evidence="10">
    <location>
        <begin position="175"/>
        <end position="290"/>
    </location>
</feature>
<evidence type="ECO:0000256" key="1">
    <source>
        <dbReference type="ARBA" id="ARBA00002841"/>
    </source>
</evidence>
<comment type="similarity">
    <text evidence="3">Belongs to the PstS family.</text>
</comment>
<dbReference type="AlphaFoldDB" id="A0A173TPY4"/>
<evidence type="ECO:0000256" key="4">
    <source>
        <dbReference type="ARBA" id="ARBA00011529"/>
    </source>
</evidence>
<evidence type="ECO:0000313" key="12">
    <source>
        <dbReference type="EMBL" id="RGZ82787.1"/>
    </source>
</evidence>
<dbReference type="SUPFAM" id="SSF53850">
    <property type="entry name" value="Periplasmic binding protein-like II"/>
    <property type="match status" value="2"/>
</dbReference>
<evidence type="ECO:0000313" key="13">
    <source>
        <dbReference type="Proteomes" id="UP000095390"/>
    </source>
</evidence>
<evidence type="ECO:0000256" key="8">
    <source>
        <dbReference type="ARBA" id="ARBA00023288"/>
    </source>
</evidence>
<evidence type="ECO:0000313" key="14">
    <source>
        <dbReference type="Proteomes" id="UP000286561"/>
    </source>
</evidence>
<dbReference type="InterPro" id="IPR024370">
    <property type="entry name" value="PBP_domain"/>
</dbReference>
<keyword evidence="8" id="KW-0449">Lipoprotein</keyword>
<dbReference type="GO" id="GO:0006817">
    <property type="term" value="P:phosphate ion transport"/>
    <property type="evidence" value="ECO:0007669"/>
    <property type="project" value="UniProtKB-KW"/>
</dbReference>
<evidence type="ECO:0000256" key="5">
    <source>
        <dbReference type="ARBA" id="ARBA00022592"/>
    </source>
</evidence>
<dbReference type="Proteomes" id="UP000286561">
    <property type="component" value="Unassembled WGS sequence"/>
</dbReference>
<dbReference type="Proteomes" id="UP000095390">
    <property type="component" value="Unassembled WGS sequence"/>
</dbReference>
<dbReference type="PROSITE" id="PS51257">
    <property type="entry name" value="PROKAR_LIPOPROTEIN"/>
    <property type="match status" value="1"/>
</dbReference>
<comment type="subcellular location">
    <subcellularLocation>
        <location evidence="2">Cell membrane</location>
        <topology evidence="2">Lipid-anchor</topology>
    </subcellularLocation>
</comment>
<accession>A0A173TPY4</accession>
<dbReference type="PANTHER" id="PTHR30570">
    <property type="entry name" value="PERIPLASMIC PHOSPHATE BINDING COMPONENT OF PHOSPHATE ABC TRANSPORTER"/>
    <property type="match status" value="1"/>
</dbReference>
<dbReference type="GeneID" id="75049350"/>
<evidence type="ECO:0000256" key="9">
    <source>
        <dbReference type="SAM" id="SignalP"/>
    </source>
</evidence>
<keyword evidence="5" id="KW-0592">Phosphate transport</keyword>
<sequence length="293" mass="30487">MKKFISFALIAAMAVTTLVGCGNKGAKADGGSSDAAITVMSREDGSGTRGAFIELFGIEEEENGEKVDKTTDEASITNSTSVMMSSVANDANAIGYISLGSLNDTVKAVKIDGAEASVDNVKNGSYKVVRPFNIVLGKKTSDAANDFVNYIMSADGQKIIEDNGYIPVDEGAAAYQASNAKGKVVVGGSSSVSPVMEKLVEAYSKANTNIQVDVQTTDSTTGVSSTVEGSYDIGMASRDLKDDETAQGVEGKTIAKDGIAVIVNNESSVDELSTDQVKSIFTGETTSWSDITK</sequence>
<dbReference type="InterPro" id="IPR050811">
    <property type="entry name" value="Phosphate_ABC_transporter"/>
</dbReference>
<comment type="function">
    <text evidence="1">Part of the ABC transporter complex PstSACB involved in phosphate import.</text>
</comment>
<keyword evidence="6 9" id="KW-0732">Signal</keyword>
<evidence type="ECO:0000256" key="6">
    <source>
        <dbReference type="ARBA" id="ARBA00022729"/>
    </source>
</evidence>
<reference evidence="11 13" key="1">
    <citation type="submission" date="2015-09" db="EMBL/GenBank/DDBJ databases">
        <authorList>
            <consortium name="Pathogen Informatics"/>
        </authorList>
    </citation>
    <scope>NUCLEOTIDE SEQUENCE [LARGE SCALE GENOMIC DNA]</scope>
    <source>
        <strain evidence="11 13">2789STDY5834966</strain>
    </source>
</reference>
<dbReference type="PANTHER" id="PTHR30570:SF1">
    <property type="entry name" value="PHOSPHATE-BINDING PROTEIN PSTS"/>
    <property type="match status" value="1"/>
</dbReference>
<gene>
    <name evidence="11" type="primary">pstS</name>
    <name evidence="12" type="ORF">DW972_07780</name>
    <name evidence="11" type="ORF">ERS852578_01816</name>
</gene>
<evidence type="ECO:0000313" key="11">
    <source>
        <dbReference type="EMBL" id="CUN04107.1"/>
    </source>
</evidence>
<dbReference type="EMBL" id="CYYC01000021">
    <property type="protein sequence ID" value="CUN04107.1"/>
    <property type="molecule type" value="Genomic_DNA"/>
</dbReference>
<evidence type="ECO:0000256" key="7">
    <source>
        <dbReference type="ARBA" id="ARBA00023139"/>
    </source>
</evidence>
<evidence type="ECO:0000259" key="10">
    <source>
        <dbReference type="Pfam" id="PF12849"/>
    </source>
</evidence>
<keyword evidence="7" id="KW-0564">Palmitate</keyword>
<comment type="subunit">
    <text evidence="4">The complex is composed of two ATP-binding proteins (PstB), two transmembrane proteins (PstC and PstA) and a solute-binding protein (PstS).</text>
</comment>
<dbReference type="Pfam" id="PF12849">
    <property type="entry name" value="PBP_like_2"/>
    <property type="match status" value="2"/>
</dbReference>
<organism evidence="11 13">
    <name type="scientific">Anaerobutyricum hallii</name>
    <dbReference type="NCBI Taxonomy" id="39488"/>
    <lineage>
        <taxon>Bacteria</taxon>
        <taxon>Bacillati</taxon>
        <taxon>Bacillota</taxon>
        <taxon>Clostridia</taxon>
        <taxon>Lachnospirales</taxon>
        <taxon>Lachnospiraceae</taxon>
        <taxon>Anaerobutyricum</taxon>
    </lineage>
</organism>
<name>A0A173TPY4_9FIRM</name>
<protein>
    <submittedName>
        <fullName evidence="12">Phosphate ABC transporter substrate-binding protein</fullName>
    </submittedName>
    <submittedName>
        <fullName evidence="11">Phosphate-binding protein pstS</fullName>
    </submittedName>
</protein>
<feature type="domain" description="PBP" evidence="10">
    <location>
        <begin position="30"/>
        <end position="154"/>
    </location>
</feature>
<dbReference type="OrthoDB" id="9790048at2"/>
<dbReference type="RefSeq" id="WP_005345582.1">
    <property type="nucleotide sequence ID" value="NZ_CAKXER010000009.1"/>
</dbReference>
<keyword evidence="5" id="KW-0813">Transport</keyword>
<dbReference type="GO" id="GO:0005886">
    <property type="term" value="C:plasma membrane"/>
    <property type="evidence" value="ECO:0007669"/>
    <property type="project" value="UniProtKB-SubCell"/>
</dbReference>
<reference evidence="12 14" key="2">
    <citation type="submission" date="2018-08" db="EMBL/GenBank/DDBJ databases">
        <title>A genome reference for cultivated species of the human gut microbiota.</title>
        <authorList>
            <person name="Zou Y."/>
            <person name="Xue W."/>
            <person name="Luo G."/>
        </authorList>
    </citation>
    <scope>NUCLEOTIDE SEQUENCE [LARGE SCALE GENOMIC DNA]</scope>
    <source>
        <strain evidence="12 14">AM48-23BH</strain>
    </source>
</reference>
<proteinExistence type="inferred from homology"/>
<dbReference type="EMBL" id="QSEP01000040">
    <property type="protein sequence ID" value="RGZ82787.1"/>
    <property type="molecule type" value="Genomic_DNA"/>
</dbReference>